<feature type="compositionally biased region" description="Basic and acidic residues" evidence="1">
    <location>
        <begin position="161"/>
        <end position="174"/>
    </location>
</feature>
<evidence type="ECO:0000313" key="2">
    <source>
        <dbReference type="EMBL" id="CAA9441101.1"/>
    </source>
</evidence>
<feature type="region of interest" description="Disordered" evidence="1">
    <location>
        <begin position="243"/>
        <end position="263"/>
    </location>
</feature>
<proteinExistence type="predicted"/>
<feature type="non-terminal residue" evidence="2">
    <location>
        <position position="1"/>
    </location>
</feature>
<feature type="region of interest" description="Disordered" evidence="1">
    <location>
        <begin position="275"/>
        <end position="308"/>
    </location>
</feature>
<gene>
    <name evidence="2" type="ORF">AVDCRST_MAG51-3278</name>
</gene>
<organism evidence="2">
    <name type="scientific">uncultured Ramlibacter sp</name>
    <dbReference type="NCBI Taxonomy" id="260755"/>
    <lineage>
        <taxon>Bacteria</taxon>
        <taxon>Pseudomonadati</taxon>
        <taxon>Pseudomonadota</taxon>
        <taxon>Betaproteobacteria</taxon>
        <taxon>Burkholderiales</taxon>
        <taxon>Comamonadaceae</taxon>
        <taxon>Ramlibacter</taxon>
        <taxon>environmental samples</taxon>
    </lineage>
</organism>
<feature type="compositionally biased region" description="Basic and acidic residues" evidence="1">
    <location>
        <begin position="280"/>
        <end position="298"/>
    </location>
</feature>
<name>A0A6J4QM19_9BURK</name>
<dbReference type="EMBL" id="CADCUX010000709">
    <property type="protein sequence ID" value="CAA9441101.1"/>
    <property type="molecule type" value="Genomic_DNA"/>
</dbReference>
<feature type="region of interest" description="Disordered" evidence="1">
    <location>
        <begin position="1"/>
        <end position="25"/>
    </location>
</feature>
<protein>
    <submittedName>
        <fullName evidence="2">Uncharacterized protein</fullName>
    </submittedName>
</protein>
<feature type="region of interest" description="Disordered" evidence="1">
    <location>
        <begin position="344"/>
        <end position="363"/>
    </location>
</feature>
<feature type="non-terminal residue" evidence="2">
    <location>
        <position position="377"/>
    </location>
</feature>
<sequence length="377" mass="40811">DADHPHGPDLRDHAGLHGRAHPDRGEHVRGRFHRLRAADRLGALLLLPEHAGLCAVRQLRPVGDSAVHPDGALRHQGRHQQGAVRIRGRGDGPLQGRACHGFAAGLRGVWRDQRLFGSDGRHHHQRGPAGDAAPWLLGPDCHRDAGSWRHARDPAAAFHRAGDLRHPDRAEHQQAVRRGHPARHHRHGGLHGRRGDLRSGGARPCTRRRRRAAAAHVAGRAGRGSHRDHLPAGVRRHLRRPVHAHGRRRCGGGHDLPHRAVEGRDDVAEVQGLLLRHRGQRSDDLPDLPRRGPDELRAGADAGAEPAGLGGGQLGRFAAAGGRGDPAVLRAARRRDGRAVDAAADHPDLLPHHHGPGFRDAEGVGRDLVRHHGADDG</sequence>
<feature type="compositionally biased region" description="Basic residues" evidence="1">
    <location>
        <begin position="175"/>
        <end position="192"/>
    </location>
</feature>
<evidence type="ECO:0000256" key="1">
    <source>
        <dbReference type="SAM" id="MobiDB-lite"/>
    </source>
</evidence>
<feature type="region of interest" description="Disordered" evidence="1">
    <location>
        <begin position="161"/>
        <end position="229"/>
    </location>
</feature>
<dbReference type="AlphaFoldDB" id="A0A6J4QM19"/>
<reference evidence="2" key="1">
    <citation type="submission" date="2020-02" db="EMBL/GenBank/DDBJ databases">
        <authorList>
            <person name="Meier V. D."/>
        </authorList>
    </citation>
    <scope>NUCLEOTIDE SEQUENCE</scope>
    <source>
        <strain evidence="2">AVDCRST_MAG51</strain>
    </source>
</reference>
<feature type="region of interest" description="Disordered" evidence="1">
    <location>
        <begin position="68"/>
        <end position="92"/>
    </location>
</feature>
<accession>A0A6J4QM19</accession>